<accession>A0AAE3EUQ2</accession>
<dbReference type="Pfam" id="PF00149">
    <property type="entry name" value="Metallophos"/>
    <property type="match status" value="1"/>
</dbReference>
<gene>
    <name evidence="2" type="ORF">K8352_04510</name>
</gene>
<evidence type="ECO:0000259" key="1">
    <source>
        <dbReference type="Pfam" id="PF00149"/>
    </source>
</evidence>
<feature type="domain" description="Calcineurin-like phosphoesterase" evidence="1">
    <location>
        <begin position="55"/>
        <end position="254"/>
    </location>
</feature>
<dbReference type="InterPro" id="IPR029052">
    <property type="entry name" value="Metallo-depent_PP-like"/>
</dbReference>
<organism evidence="2 3">
    <name type="scientific">Cerina litoralis</name>
    <dbReference type="NCBI Taxonomy" id="2874477"/>
    <lineage>
        <taxon>Bacteria</taxon>
        <taxon>Pseudomonadati</taxon>
        <taxon>Bacteroidota</taxon>
        <taxon>Flavobacteriia</taxon>
        <taxon>Flavobacteriales</taxon>
        <taxon>Flavobacteriaceae</taxon>
        <taxon>Cerina</taxon>
    </lineage>
</organism>
<proteinExistence type="predicted"/>
<sequence length="1261" mass="144316">MLARRLISFLGTLAMLMWVISCASYKNKYSIDETNWQAEANLPEGAPNHTMYLVGDAGNAVKGSEPPVLRYLKGQLRKESKNSSILFLGDNIYPSGMAPKEDSINRQLAEYRIESQLKILDDYQGRPIFIPGNHDWSGWGQSGLEDQEKFVESYLNKKRGVEDKDDRESYFLPDDGCSGPEVIELNDDIVVVVVDSNWWLADLTEEPKLNTGCEARNKESFKFVFENTVRKYRNKSVVIAMHHPLYTYGPHGGGFTAKEHLFPLTEINPNLYIPFPIVGSMAAVFRSFLGSRQDVANPTYKELRSALLAGAKKNGSFIFASGHEHTLQYIENDDQKIVISGSGSKTSPVMLGKGSQFASGAIGYSTLRFYDKGETWVQFWEVDPNGERATLAFEKKITEAKKEDTKPELWGFSEFNKLRDTVTMPIIKTKVGPIGGFHNFLLGEHYRKLYMEDYTFPVLDLDTYRGGVGPEKMGGGNQTNSLRVNDSIGRDFVMREMTKDVTRFLPYPFNKMVAAKYIVEDNFLATHPFAAIAIPNLADAIDVYHTNPELYFIPHQPALMEYNQFFGGDVSLVEERPSGKHWEDADFFGNADKIVSTSDLVDDILEDPKNRVDEPWALRSRLFDFVIGDWDRHDDQWRWARLKQDDGTRLYRPIPRDRDQAFSRYDGLVPAIARQTLPFLRQLQSYGPEIQSMKWTTWSARLFDRTFLNDLDWPQWEQQVRFIQRHLNDTVIENAFNDWPEKARKLSAEELKIGLRARRDNLMDIARTHYKFLGKSVDVIGTDEEEIFEIVRISDSLTHVKVTEVSKKGRVKRITYDRMFQNAITKEIHLYGNGARDTFLISGHVDKSPIVRLIGGLGKDTFIDRSKVAKGGKKTLVYDDMRKNTVIPSKETKDNRTPISRYNIYDRRGYDSEYNMMIPIPILGYNPDDKLLFGADINYVTHGFKKVPYASSQRFGASYAFGTQAFDVHYRGDFLSVIKEWDLFVDTRYHGPSYSFNFAGLGNDSERPVDDLQYYRVRQERIFLYPAIKRRFSGPSGYVTLGPSLDMARVDDTPNRFITNYDPTGNIFDRKRFLGGLLGLHYDNVDNVFSPHSGLRFESIVNWTKLLNGGDSFTGLRAKLEFYKQLDRRENFILASQIGWAQNFGDGYEFYQMPNLGGDQLRGYRDNRFYGNTSFWQSTDIRWRIADSENKIVPFSFGVFGSFDYGRVWLSGESSGNWHNSSGGGIWARPVGTMVFSLASYFPKEGVEDSPRIVFKVGFGF</sequence>
<dbReference type="InterPro" id="IPR004843">
    <property type="entry name" value="Calcineurin-like_PHP"/>
</dbReference>
<dbReference type="SUPFAM" id="SSF56300">
    <property type="entry name" value="Metallo-dependent phosphatases"/>
    <property type="match status" value="1"/>
</dbReference>
<dbReference type="GO" id="GO:0016787">
    <property type="term" value="F:hydrolase activity"/>
    <property type="evidence" value="ECO:0007669"/>
    <property type="project" value="InterPro"/>
</dbReference>
<dbReference type="Gene3D" id="3.60.21.10">
    <property type="match status" value="1"/>
</dbReference>
<dbReference type="PROSITE" id="PS51257">
    <property type="entry name" value="PROKAR_LIPOPROTEIN"/>
    <property type="match status" value="1"/>
</dbReference>
<comment type="caution">
    <text evidence="2">The sequence shown here is derived from an EMBL/GenBank/DDBJ whole genome shotgun (WGS) entry which is preliminary data.</text>
</comment>
<evidence type="ECO:0000313" key="2">
    <source>
        <dbReference type="EMBL" id="MCG2459997.1"/>
    </source>
</evidence>
<evidence type="ECO:0000313" key="3">
    <source>
        <dbReference type="Proteomes" id="UP001200642"/>
    </source>
</evidence>
<name>A0AAE3EUQ2_9FLAO</name>
<dbReference type="Proteomes" id="UP001200642">
    <property type="component" value="Unassembled WGS sequence"/>
</dbReference>
<dbReference type="RefSeq" id="WP_317901141.1">
    <property type="nucleotide sequence ID" value="NZ_JAIRBC010000005.1"/>
</dbReference>
<dbReference type="AlphaFoldDB" id="A0AAE3EUQ2"/>
<protein>
    <submittedName>
        <fullName evidence="2">Metallophosphoesterase</fullName>
    </submittedName>
</protein>
<keyword evidence="3" id="KW-1185">Reference proteome</keyword>
<reference evidence="2" key="1">
    <citation type="submission" date="2023-02" db="EMBL/GenBank/DDBJ databases">
        <title>Genome of Flavobacteriaceae gen. nov. sp. strain F89.</title>
        <authorList>
            <person name="Wang Y."/>
        </authorList>
    </citation>
    <scope>NUCLEOTIDE SEQUENCE</scope>
    <source>
        <strain evidence="2">F89</strain>
    </source>
</reference>
<dbReference type="EMBL" id="JAIRBC010000005">
    <property type="protein sequence ID" value="MCG2459997.1"/>
    <property type="molecule type" value="Genomic_DNA"/>
</dbReference>